<evidence type="ECO:0000313" key="8">
    <source>
        <dbReference type="Proteomes" id="UP000466307"/>
    </source>
</evidence>
<dbReference type="Proteomes" id="UP000466307">
    <property type="component" value="Unassembled WGS sequence"/>
</dbReference>
<dbReference type="Gene3D" id="3.40.50.150">
    <property type="entry name" value="Vaccinia Virus protein VP39"/>
    <property type="match status" value="1"/>
</dbReference>
<dbReference type="CDD" id="cd02440">
    <property type="entry name" value="AdoMet_MTases"/>
    <property type="match status" value="1"/>
</dbReference>
<feature type="binding site" evidence="6">
    <location>
        <begin position="129"/>
        <end position="130"/>
    </location>
    <ligand>
        <name>S-adenosyl-L-methionine</name>
        <dbReference type="ChEBI" id="CHEBI:59789"/>
    </ligand>
</feature>
<dbReference type="RefSeq" id="WP_083534372.1">
    <property type="nucleotide sequence ID" value="NZ_JAADZU010000031.1"/>
</dbReference>
<evidence type="ECO:0000256" key="3">
    <source>
        <dbReference type="ARBA" id="ARBA00022603"/>
    </source>
</evidence>
<evidence type="ECO:0000256" key="5">
    <source>
        <dbReference type="ARBA" id="ARBA00022691"/>
    </source>
</evidence>
<comment type="similarity">
    <text evidence="6">Belongs to the methyltransferase superfamily. RNA methyltransferase RsmG family.</text>
</comment>
<keyword evidence="5 6" id="KW-0949">S-adenosyl-L-methionine</keyword>
<sequence length="248" mass="26273">MDERGDVSDVDPSPPPSAATVFGDRLDLAVRYRDMLATAGIERGLIGPREVPRLWDRHIVNCAVLGEAIAESSSVVDIGSGAGLPGIPLAIARPDLTVTLVEPLLRRATFLEEAIADLGIDVRVIRGRAEEKAVRSAIDPADVVTSRAVAPLERLAGWSTPLIRVGGRLVAIKGSSAQDEIERDRVSAAKVGLAELSVVVCGEEVLEVPTTLIVGVKQAGFELKSRRKRGGTAGVAATSDTSDKKFRR</sequence>
<dbReference type="NCBIfam" id="TIGR00138">
    <property type="entry name" value="rsmG_gidB"/>
    <property type="match status" value="1"/>
</dbReference>
<dbReference type="InterPro" id="IPR029063">
    <property type="entry name" value="SAM-dependent_MTases_sf"/>
</dbReference>
<reference evidence="7 8" key="1">
    <citation type="submission" date="2020-01" db="EMBL/GenBank/DDBJ databases">
        <title>Investigation of new actinobacteria for the biodesulphurisation of diesel fuel.</title>
        <authorList>
            <person name="Athi Narayanan S.M."/>
        </authorList>
    </citation>
    <scope>NUCLEOTIDE SEQUENCE [LARGE SCALE GENOMIC DNA]</scope>
    <source>
        <strain evidence="7 8">213E</strain>
    </source>
</reference>
<keyword evidence="8" id="KW-1185">Reference proteome</keyword>
<dbReference type="PANTHER" id="PTHR31760">
    <property type="entry name" value="S-ADENOSYL-L-METHIONINE-DEPENDENT METHYLTRANSFERASES SUPERFAMILY PROTEIN"/>
    <property type="match status" value="1"/>
</dbReference>
<dbReference type="GO" id="GO:0070043">
    <property type="term" value="F:rRNA (guanine-N7-)-methyltransferase activity"/>
    <property type="evidence" value="ECO:0007669"/>
    <property type="project" value="UniProtKB-UniRule"/>
</dbReference>
<organism evidence="7 8">
    <name type="scientific">Gordonia desulfuricans</name>
    <dbReference type="NCBI Taxonomy" id="89051"/>
    <lineage>
        <taxon>Bacteria</taxon>
        <taxon>Bacillati</taxon>
        <taxon>Actinomycetota</taxon>
        <taxon>Actinomycetes</taxon>
        <taxon>Mycobacteriales</taxon>
        <taxon>Gordoniaceae</taxon>
        <taxon>Gordonia</taxon>
    </lineage>
</organism>
<gene>
    <name evidence="6 7" type="primary">rsmG</name>
    <name evidence="7" type="ORF">GYA93_11220</name>
</gene>
<comment type="caution">
    <text evidence="7">The sequence shown here is derived from an EMBL/GenBank/DDBJ whole genome shotgun (WGS) entry which is preliminary data.</text>
</comment>
<dbReference type="PANTHER" id="PTHR31760:SF0">
    <property type="entry name" value="S-ADENOSYL-L-METHIONINE-DEPENDENT METHYLTRANSFERASES SUPERFAMILY PROTEIN"/>
    <property type="match status" value="1"/>
</dbReference>
<dbReference type="GO" id="GO:0005829">
    <property type="term" value="C:cytosol"/>
    <property type="evidence" value="ECO:0007669"/>
    <property type="project" value="TreeGrafter"/>
</dbReference>
<dbReference type="Pfam" id="PF02527">
    <property type="entry name" value="GidB"/>
    <property type="match status" value="1"/>
</dbReference>
<evidence type="ECO:0000313" key="7">
    <source>
        <dbReference type="EMBL" id="NDK90149.1"/>
    </source>
</evidence>
<comment type="caution">
    <text evidence="6">Lacks conserved residue(s) required for the propagation of feature annotation.</text>
</comment>
<comment type="function">
    <text evidence="6">Specifically methylates the N7 position of a guanine in 16S rRNA.</text>
</comment>
<dbReference type="InterPro" id="IPR003682">
    <property type="entry name" value="rRNA_ssu_MeTfrase_G"/>
</dbReference>
<feature type="binding site" evidence="6">
    <location>
        <position position="79"/>
    </location>
    <ligand>
        <name>S-adenosyl-L-methionine</name>
        <dbReference type="ChEBI" id="CHEBI:59789"/>
    </ligand>
</feature>
<keyword evidence="3 6" id="KW-0489">Methyltransferase</keyword>
<dbReference type="EMBL" id="JAADZU010000031">
    <property type="protein sequence ID" value="NDK90149.1"/>
    <property type="molecule type" value="Genomic_DNA"/>
</dbReference>
<proteinExistence type="inferred from homology"/>
<feature type="binding site" evidence="6">
    <location>
        <position position="84"/>
    </location>
    <ligand>
        <name>S-adenosyl-L-methionine</name>
        <dbReference type="ChEBI" id="CHEBI:59789"/>
    </ligand>
</feature>
<comment type="subcellular location">
    <subcellularLocation>
        <location evidence="6">Cytoplasm</location>
    </subcellularLocation>
</comment>
<evidence type="ECO:0000256" key="6">
    <source>
        <dbReference type="HAMAP-Rule" id="MF_00074"/>
    </source>
</evidence>
<dbReference type="EC" id="2.1.1.-" evidence="6"/>
<keyword evidence="1 6" id="KW-0963">Cytoplasm</keyword>
<dbReference type="AlphaFoldDB" id="A0A7K3LPI9"/>
<name>A0A7K3LPI9_9ACTN</name>
<keyword evidence="4 6" id="KW-0808">Transferase</keyword>
<protein>
    <recommendedName>
        <fullName evidence="6">Ribosomal RNA small subunit methyltransferase G</fullName>
        <ecNumber evidence="6">2.1.1.-</ecNumber>
    </recommendedName>
    <alternativeName>
        <fullName evidence="6">16S rRNA 7-methylguanosine methyltransferase</fullName>
        <shortName evidence="6">16S rRNA m7G methyltransferase</shortName>
    </alternativeName>
</protein>
<evidence type="ECO:0000256" key="1">
    <source>
        <dbReference type="ARBA" id="ARBA00022490"/>
    </source>
</evidence>
<dbReference type="SUPFAM" id="SSF53335">
    <property type="entry name" value="S-adenosyl-L-methionine-dependent methyltransferases"/>
    <property type="match status" value="1"/>
</dbReference>
<feature type="binding site" evidence="6">
    <location>
        <position position="147"/>
    </location>
    <ligand>
        <name>S-adenosyl-L-methionine</name>
        <dbReference type="ChEBI" id="CHEBI:59789"/>
    </ligand>
</feature>
<evidence type="ECO:0000256" key="2">
    <source>
        <dbReference type="ARBA" id="ARBA00022552"/>
    </source>
</evidence>
<dbReference type="HAMAP" id="MF_00074">
    <property type="entry name" value="16SrRNA_methyltr_G"/>
    <property type="match status" value="1"/>
</dbReference>
<keyword evidence="2 6" id="KW-0698">rRNA processing</keyword>
<accession>A0A7K3LPI9</accession>
<evidence type="ECO:0000256" key="4">
    <source>
        <dbReference type="ARBA" id="ARBA00022679"/>
    </source>
</evidence>